<reference evidence="2" key="1">
    <citation type="submission" date="2020-08" db="EMBL/GenBank/DDBJ databases">
        <title>Multicomponent nature underlies the extraordinary mechanical properties of spider dragline silk.</title>
        <authorList>
            <person name="Kono N."/>
            <person name="Nakamura H."/>
            <person name="Mori M."/>
            <person name="Yoshida Y."/>
            <person name="Ohtoshi R."/>
            <person name="Malay A.D."/>
            <person name="Moran D.A.P."/>
            <person name="Tomita M."/>
            <person name="Numata K."/>
            <person name="Arakawa K."/>
        </authorList>
    </citation>
    <scope>NUCLEOTIDE SEQUENCE</scope>
</reference>
<dbReference type="AlphaFoldDB" id="A0A8X6PYY0"/>
<organism evidence="2 3">
    <name type="scientific">Nephila pilipes</name>
    <name type="common">Giant wood spider</name>
    <name type="synonym">Nephila maculata</name>
    <dbReference type="NCBI Taxonomy" id="299642"/>
    <lineage>
        <taxon>Eukaryota</taxon>
        <taxon>Metazoa</taxon>
        <taxon>Ecdysozoa</taxon>
        <taxon>Arthropoda</taxon>
        <taxon>Chelicerata</taxon>
        <taxon>Arachnida</taxon>
        <taxon>Araneae</taxon>
        <taxon>Araneomorphae</taxon>
        <taxon>Entelegynae</taxon>
        <taxon>Araneoidea</taxon>
        <taxon>Nephilidae</taxon>
        <taxon>Nephila</taxon>
    </lineage>
</organism>
<dbReference type="EMBL" id="BMAW01025427">
    <property type="protein sequence ID" value="GFT92420.1"/>
    <property type="molecule type" value="Genomic_DNA"/>
</dbReference>
<evidence type="ECO:0000313" key="3">
    <source>
        <dbReference type="Proteomes" id="UP000887013"/>
    </source>
</evidence>
<comment type="caution">
    <text evidence="2">The sequence shown here is derived from an EMBL/GenBank/DDBJ whole genome shotgun (WGS) entry which is preliminary data.</text>
</comment>
<sequence>MEKFQKEKNMGIKSLTTRQMENRKVTSEQLMKRHQQKNALYQISTGNENRIYLIFPNEEYREFSQAKYQHRLQDHILLKRMPANDPFER</sequence>
<feature type="compositionally biased region" description="Basic and acidic residues" evidence="1">
    <location>
        <begin position="1"/>
        <end position="10"/>
    </location>
</feature>
<feature type="region of interest" description="Disordered" evidence="1">
    <location>
        <begin position="1"/>
        <end position="33"/>
    </location>
</feature>
<evidence type="ECO:0000256" key="1">
    <source>
        <dbReference type="SAM" id="MobiDB-lite"/>
    </source>
</evidence>
<protein>
    <submittedName>
        <fullName evidence="2">Uncharacterized protein</fullName>
    </submittedName>
</protein>
<accession>A0A8X6PYY0</accession>
<dbReference type="Proteomes" id="UP000887013">
    <property type="component" value="Unassembled WGS sequence"/>
</dbReference>
<name>A0A8X6PYY0_NEPPI</name>
<evidence type="ECO:0000313" key="2">
    <source>
        <dbReference type="EMBL" id="GFT92420.1"/>
    </source>
</evidence>
<proteinExistence type="predicted"/>
<keyword evidence="3" id="KW-1185">Reference proteome</keyword>
<gene>
    <name evidence="2" type="ORF">NPIL_191831</name>
</gene>